<organism evidence="2 3">
    <name type="scientific">Fusarium kuroshium</name>
    <dbReference type="NCBI Taxonomy" id="2010991"/>
    <lineage>
        <taxon>Eukaryota</taxon>
        <taxon>Fungi</taxon>
        <taxon>Dikarya</taxon>
        <taxon>Ascomycota</taxon>
        <taxon>Pezizomycotina</taxon>
        <taxon>Sordariomycetes</taxon>
        <taxon>Hypocreomycetidae</taxon>
        <taxon>Hypocreales</taxon>
        <taxon>Nectriaceae</taxon>
        <taxon>Fusarium</taxon>
        <taxon>Fusarium solani species complex</taxon>
    </lineage>
</organism>
<protein>
    <recommendedName>
        <fullName evidence="4">MARVEL domain-containing protein</fullName>
    </recommendedName>
</protein>
<sequence>MSNAMCPMPLAEIIRDVTGRKEETNPIKKLYREAFKADIGRWISACAVIGLAAGLLSKHPGQEMLAASAFNLAVASLHFFMFKVPVRPSGSTDPRPPIWYMVILAVSTVLWLAAFIVIFVFRNPSQHDDSGVEKRRAGFLDDVGTGTVAMVENLSIACGCFGICAFLFCVYQWSVVHRLLTTRFKKSEIREAYRKRNKTEPEKHEKNGTKV</sequence>
<feature type="transmembrane region" description="Helical" evidence="1">
    <location>
        <begin position="39"/>
        <end position="58"/>
    </location>
</feature>
<keyword evidence="1" id="KW-0472">Membrane</keyword>
<comment type="caution">
    <text evidence="2">The sequence shown here is derived from an EMBL/GenBank/DDBJ whole genome shotgun (WGS) entry which is preliminary data.</text>
</comment>
<evidence type="ECO:0000256" key="1">
    <source>
        <dbReference type="SAM" id="Phobius"/>
    </source>
</evidence>
<dbReference type="OrthoDB" id="4749694at2759"/>
<keyword evidence="3" id="KW-1185">Reference proteome</keyword>
<dbReference type="AlphaFoldDB" id="A0A3M2SAF5"/>
<dbReference type="Proteomes" id="UP000277212">
    <property type="component" value="Unassembled WGS sequence"/>
</dbReference>
<reference evidence="2 3" key="1">
    <citation type="submission" date="2017-06" db="EMBL/GenBank/DDBJ databases">
        <title>Comparative genomic analysis of Ambrosia Fusariam Clade fungi.</title>
        <authorList>
            <person name="Stajich J.E."/>
            <person name="Carrillo J."/>
            <person name="Kijimoto T."/>
            <person name="Eskalen A."/>
            <person name="O'Donnell K."/>
            <person name="Kasson M."/>
        </authorList>
    </citation>
    <scope>NUCLEOTIDE SEQUENCE [LARGE SCALE GENOMIC DNA]</scope>
    <source>
        <strain evidence="2">UCR3666</strain>
    </source>
</reference>
<feature type="transmembrane region" description="Helical" evidence="1">
    <location>
        <begin position="154"/>
        <end position="176"/>
    </location>
</feature>
<proteinExistence type="predicted"/>
<keyword evidence="1" id="KW-1133">Transmembrane helix</keyword>
<evidence type="ECO:0008006" key="4">
    <source>
        <dbReference type="Google" id="ProtNLM"/>
    </source>
</evidence>
<accession>A0A3M2SAF5</accession>
<name>A0A3M2SAF5_9HYPO</name>
<evidence type="ECO:0000313" key="3">
    <source>
        <dbReference type="Proteomes" id="UP000277212"/>
    </source>
</evidence>
<evidence type="ECO:0000313" key="2">
    <source>
        <dbReference type="EMBL" id="RMJ14212.1"/>
    </source>
</evidence>
<dbReference type="EMBL" id="NKUJ01000090">
    <property type="protein sequence ID" value="RMJ14212.1"/>
    <property type="molecule type" value="Genomic_DNA"/>
</dbReference>
<gene>
    <name evidence="2" type="ORF">CDV36_006104</name>
</gene>
<keyword evidence="1" id="KW-0812">Transmembrane</keyword>
<feature type="transmembrane region" description="Helical" evidence="1">
    <location>
        <begin position="98"/>
        <end position="121"/>
    </location>
</feature>
<feature type="transmembrane region" description="Helical" evidence="1">
    <location>
        <begin position="64"/>
        <end position="86"/>
    </location>
</feature>